<accession>A0A4C1UWH9</accession>
<evidence type="ECO:0000313" key="3">
    <source>
        <dbReference type="Proteomes" id="UP000299102"/>
    </source>
</evidence>
<reference evidence="2 3" key="1">
    <citation type="journal article" date="2019" name="Commun. Biol.">
        <title>The bagworm genome reveals a unique fibroin gene that provides high tensile strength.</title>
        <authorList>
            <person name="Kono N."/>
            <person name="Nakamura H."/>
            <person name="Ohtoshi R."/>
            <person name="Tomita M."/>
            <person name="Numata K."/>
            <person name="Arakawa K."/>
        </authorList>
    </citation>
    <scope>NUCLEOTIDE SEQUENCE [LARGE SCALE GENOMIC DNA]</scope>
</reference>
<keyword evidence="3" id="KW-1185">Reference proteome</keyword>
<name>A0A4C1UWH9_EUMVA</name>
<feature type="domain" description="Helitron helicase-like" evidence="1">
    <location>
        <begin position="12"/>
        <end position="33"/>
    </location>
</feature>
<comment type="caution">
    <text evidence="2">The sequence shown here is derived from an EMBL/GenBank/DDBJ whole genome shotgun (WGS) entry which is preliminary data.</text>
</comment>
<dbReference type="PANTHER" id="PTHR10492">
    <property type="match status" value="1"/>
</dbReference>
<sequence length="413" mass="47607">MDVLTKYRVLVTRCYMYSVEWQKRGLPHAHILIWLLNKLHSNEVDDIISAEIPDPVTDPRLHDIVTTQMVHGPCGALNPLSPCMADGKCTKRYPRPLVAETVTGTMDIQFIVGVQRKITVELSKLKFKIKRLRSEMNSLYHIARCYHEFSKHMQTLRVVIRPNQSNICANPFAATLMYVEMPKYYTWNQSTKKFQRRKQGTPVPDWPQVFSTDALGRMYTVHPRNDECFICDCSCQLLGLLENDSHWDLTLADSVVSSNAYQIRTLFAIIITTCFPSQPIQLWNKYKDAICEDILHRLRIQTNNPDIQITDEIYNEGLILIEDQCLTIANKLLIEVGMIAPNRSMHDSFNQELNRELQYNVDTLQEFVRNNVPLLNEQQKQVYETLMQAVDNNTGGLFFLDAPGGTGKHLSFH</sequence>
<dbReference type="Proteomes" id="UP000299102">
    <property type="component" value="Unassembled WGS sequence"/>
</dbReference>
<proteinExistence type="predicted"/>
<evidence type="ECO:0000313" key="2">
    <source>
        <dbReference type="EMBL" id="GBP30377.1"/>
    </source>
</evidence>
<dbReference type="EMBL" id="BGZK01000232">
    <property type="protein sequence ID" value="GBP30377.1"/>
    <property type="molecule type" value="Genomic_DNA"/>
</dbReference>
<gene>
    <name evidence="2" type="ORF">EVAR_18176_1</name>
</gene>
<dbReference type="OrthoDB" id="272985at2759"/>
<dbReference type="AlphaFoldDB" id="A0A4C1UWH9"/>
<organism evidence="2 3">
    <name type="scientific">Eumeta variegata</name>
    <name type="common">Bagworm moth</name>
    <name type="synonym">Eumeta japonica</name>
    <dbReference type="NCBI Taxonomy" id="151549"/>
    <lineage>
        <taxon>Eukaryota</taxon>
        <taxon>Metazoa</taxon>
        <taxon>Ecdysozoa</taxon>
        <taxon>Arthropoda</taxon>
        <taxon>Hexapoda</taxon>
        <taxon>Insecta</taxon>
        <taxon>Pterygota</taxon>
        <taxon>Neoptera</taxon>
        <taxon>Endopterygota</taxon>
        <taxon>Lepidoptera</taxon>
        <taxon>Glossata</taxon>
        <taxon>Ditrysia</taxon>
        <taxon>Tineoidea</taxon>
        <taxon>Psychidae</taxon>
        <taxon>Oiketicinae</taxon>
        <taxon>Eumeta</taxon>
    </lineage>
</organism>
<dbReference type="InterPro" id="IPR025476">
    <property type="entry name" value="Helitron_helicase-like"/>
</dbReference>
<dbReference type="STRING" id="151549.A0A4C1UWH9"/>
<protein>
    <recommendedName>
        <fullName evidence="1">Helitron helicase-like domain-containing protein</fullName>
    </recommendedName>
</protein>
<dbReference type="Pfam" id="PF14214">
    <property type="entry name" value="Helitron_like_N"/>
    <property type="match status" value="1"/>
</dbReference>
<dbReference type="PANTHER" id="PTHR10492:SF57">
    <property type="entry name" value="ATP-DEPENDENT DNA HELICASE"/>
    <property type="match status" value="1"/>
</dbReference>
<evidence type="ECO:0000259" key="1">
    <source>
        <dbReference type="Pfam" id="PF14214"/>
    </source>
</evidence>